<accession>A0A7R8WNZ4</accession>
<evidence type="ECO:0000313" key="1">
    <source>
        <dbReference type="EMBL" id="CAD7232356.1"/>
    </source>
</evidence>
<gene>
    <name evidence="1" type="ORF">CTOB1V02_LOCUS10192</name>
</gene>
<sequence>MLAQTVPSGFWRRCSLKVEEANRIPASVPCSDYARTSTGQRNREKLRRMGPVRYAQRSRPTDPISSKLIFFYKLFFVATAALLIVACYGGSFNTSEFELKSIASLSKEQREELEKEAQEFLASLPAAERKKVEDLRKSIAPLSKEQKEELMKFVGFGWLSLLESSSIKLLFVTTAALLVVSCYGGSFSSSEFEEEVQRELKSIASLSKEQRLELEKEAQEFLASLPAAERKRVEDLRKSIAPLSKEQKEELVKLIVAVRANKMGGLVLAKGGLPTLLTVPLQIVGSVLFIILLIPAFPFVYSGVILFLLCLKSEATIC</sequence>
<name>A0A7R8WNZ4_9CRUS</name>
<organism evidence="1">
    <name type="scientific">Cyprideis torosa</name>
    <dbReference type="NCBI Taxonomy" id="163714"/>
    <lineage>
        <taxon>Eukaryota</taxon>
        <taxon>Metazoa</taxon>
        <taxon>Ecdysozoa</taxon>
        <taxon>Arthropoda</taxon>
        <taxon>Crustacea</taxon>
        <taxon>Oligostraca</taxon>
        <taxon>Ostracoda</taxon>
        <taxon>Podocopa</taxon>
        <taxon>Podocopida</taxon>
        <taxon>Cytherocopina</taxon>
        <taxon>Cytheroidea</taxon>
        <taxon>Cytherideidae</taxon>
        <taxon>Cyprideis</taxon>
    </lineage>
</organism>
<dbReference type="AlphaFoldDB" id="A0A7R8WNZ4"/>
<proteinExistence type="predicted"/>
<reference evidence="1" key="1">
    <citation type="submission" date="2020-11" db="EMBL/GenBank/DDBJ databases">
        <authorList>
            <person name="Tran Van P."/>
        </authorList>
    </citation>
    <scope>NUCLEOTIDE SEQUENCE</scope>
</reference>
<dbReference type="EMBL" id="OB664569">
    <property type="protein sequence ID" value="CAD7232356.1"/>
    <property type="molecule type" value="Genomic_DNA"/>
</dbReference>
<protein>
    <submittedName>
        <fullName evidence="1">Uncharacterized protein</fullName>
    </submittedName>
</protein>